<dbReference type="EMBL" id="NPCC01000034">
    <property type="protein sequence ID" value="PAE87431.1"/>
    <property type="molecule type" value="Genomic_DNA"/>
</dbReference>
<dbReference type="InterPro" id="IPR036249">
    <property type="entry name" value="Thioredoxin-like_sf"/>
</dbReference>
<gene>
    <name evidence="6" type="ORF">CHH72_18410</name>
</gene>
<dbReference type="InterPro" id="IPR029760">
    <property type="entry name" value="GPX_CS"/>
</dbReference>
<dbReference type="PROSITE" id="PS51352">
    <property type="entry name" value="THIOREDOXIN_2"/>
    <property type="match status" value="1"/>
</dbReference>
<dbReference type="Gene3D" id="3.40.30.10">
    <property type="entry name" value="Glutaredoxin"/>
    <property type="match status" value="1"/>
</dbReference>
<dbReference type="PANTHER" id="PTHR11592">
    <property type="entry name" value="GLUTATHIONE PEROXIDASE"/>
    <property type="match status" value="1"/>
</dbReference>
<evidence type="ECO:0000256" key="2">
    <source>
        <dbReference type="ARBA" id="ARBA00022559"/>
    </source>
</evidence>
<dbReference type="GO" id="GO:0004601">
    <property type="term" value="F:peroxidase activity"/>
    <property type="evidence" value="ECO:0007669"/>
    <property type="project" value="UniProtKB-KW"/>
</dbReference>
<dbReference type="InterPro" id="IPR013766">
    <property type="entry name" value="Thioredoxin_domain"/>
</dbReference>
<dbReference type="InterPro" id="IPR029759">
    <property type="entry name" value="GPX_AS"/>
</dbReference>
<feature type="domain" description="Thioredoxin" evidence="5">
    <location>
        <begin position="1"/>
        <end position="159"/>
    </location>
</feature>
<evidence type="ECO:0000256" key="3">
    <source>
        <dbReference type="ARBA" id="ARBA00023002"/>
    </source>
</evidence>
<keyword evidence="3 4" id="KW-0560">Oxidoreductase</keyword>
<comment type="caution">
    <text evidence="6">The sequence shown here is derived from an EMBL/GenBank/DDBJ whole genome shotgun (WGS) entry which is preliminary data.</text>
</comment>
<dbReference type="InterPro" id="IPR000889">
    <property type="entry name" value="Glutathione_peroxidase"/>
</dbReference>
<reference evidence="6 7" key="1">
    <citation type="submission" date="2017-07" db="EMBL/GenBank/DDBJ databases">
        <title>Isolation and whole genome analysis of endospore-forming bacteria from heroin.</title>
        <authorList>
            <person name="Kalinowski J."/>
            <person name="Ahrens B."/>
            <person name="Al-Dilaimi A."/>
            <person name="Winkler A."/>
            <person name="Wibberg D."/>
            <person name="Schleenbecker U."/>
            <person name="Ruckert C."/>
            <person name="Wolfel R."/>
            <person name="Grass G."/>
        </authorList>
    </citation>
    <scope>NUCLEOTIDE SEQUENCE [LARGE SCALE GENOMIC DNA]</scope>
    <source>
        <strain evidence="6 7">7539</strain>
    </source>
</reference>
<keyword evidence="2 4" id="KW-0575">Peroxidase</keyword>
<dbReference type="GO" id="GO:0034599">
    <property type="term" value="P:cellular response to oxidative stress"/>
    <property type="evidence" value="ECO:0007669"/>
    <property type="project" value="TreeGrafter"/>
</dbReference>
<dbReference type="SUPFAM" id="SSF52833">
    <property type="entry name" value="Thioredoxin-like"/>
    <property type="match status" value="1"/>
</dbReference>
<organism evidence="6 7">
    <name type="scientific">Shouchella clausii</name>
    <name type="common">Alkalihalobacillus clausii</name>
    <dbReference type="NCBI Taxonomy" id="79880"/>
    <lineage>
        <taxon>Bacteria</taxon>
        <taxon>Bacillati</taxon>
        <taxon>Bacillota</taxon>
        <taxon>Bacilli</taxon>
        <taxon>Bacillales</taxon>
        <taxon>Bacillaceae</taxon>
        <taxon>Shouchella</taxon>
    </lineage>
</organism>
<dbReference type="AlphaFoldDB" id="A0A268NVL3"/>
<dbReference type="Proteomes" id="UP000216207">
    <property type="component" value="Unassembled WGS sequence"/>
</dbReference>
<dbReference type="PROSITE" id="PS51355">
    <property type="entry name" value="GLUTATHIONE_PEROXID_3"/>
    <property type="match status" value="1"/>
</dbReference>
<evidence type="ECO:0000313" key="7">
    <source>
        <dbReference type="Proteomes" id="UP000216207"/>
    </source>
</evidence>
<dbReference type="RefSeq" id="WP_011246117.1">
    <property type="nucleotide sequence ID" value="NZ_BOQQ01000008.1"/>
</dbReference>
<sequence>MSVYDFSVKTSNGQDVSLSAYKGNVLLIVNTATKCGFASQFAGLEKLYNDYKEKGFYVLGFPSNQFLNQEPVADEDMEQVCKINFGVTFPLFAKTDVKGKHANPLFNYLKAAKKGMLSEEIKWNFTKFLVNRKGEVIKRYAPATKPETIEADVIEELKADA</sequence>
<dbReference type="CDD" id="cd00340">
    <property type="entry name" value="GSH_Peroxidase"/>
    <property type="match status" value="1"/>
</dbReference>
<dbReference type="OMA" id="HRYDISW"/>
<evidence type="ECO:0000256" key="4">
    <source>
        <dbReference type="RuleBase" id="RU000499"/>
    </source>
</evidence>
<evidence type="ECO:0000256" key="1">
    <source>
        <dbReference type="ARBA" id="ARBA00006926"/>
    </source>
</evidence>
<name>A0A268NVL3_SHOCL</name>
<comment type="similarity">
    <text evidence="1 4">Belongs to the glutathione peroxidase family.</text>
</comment>
<dbReference type="Pfam" id="PF00255">
    <property type="entry name" value="GSHPx"/>
    <property type="match status" value="1"/>
</dbReference>
<dbReference type="PANTHER" id="PTHR11592:SF78">
    <property type="entry name" value="GLUTATHIONE PEROXIDASE"/>
    <property type="match status" value="1"/>
</dbReference>
<evidence type="ECO:0000259" key="5">
    <source>
        <dbReference type="PROSITE" id="PS51352"/>
    </source>
</evidence>
<accession>A0A268NVL3</accession>
<protein>
    <recommendedName>
        <fullName evidence="4">Glutathione peroxidase</fullName>
    </recommendedName>
</protein>
<proteinExistence type="inferred from homology"/>
<dbReference type="PIRSF" id="PIRSF000303">
    <property type="entry name" value="Glutathion_perox"/>
    <property type="match status" value="1"/>
</dbReference>
<evidence type="ECO:0000313" key="6">
    <source>
        <dbReference type="EMBL" id="PAE87431.1"/>
    </source>
</evidence>
<dbReference type="FunFam" id="3.40.30.10:FF:000010">
    <property type="entry name" value="Glutathione peroxidase"/>
    <property type="match status" value="1"/>
</dbReference>
<dbReference type="PROSITE" id="PS00460">
    <property type="entry name" value="GLUTATHIONE_PEROXID_1"/>
    <property type="match status" value="1"/>
</dbReference>
<dbReference type="PROSITE" id="PS00763">
    <property type="entry name" value="GLUTATHIONE_PEROXID_2"/>
    <property type="match status" value="1"/>
</dbReference>
<dbReference type="PRINTS" id="PR01011">
    <property type="entry name" value="GLUTPROXDASE"/>
</dbReference>